<evidence type="ECO:0000313" key="2">
    <source>
        <dbReference type="EMBL" id="KFM78917.1"/>
    </source>
</evidence>
<dbReference type="OrthoDB" id="6428517at2759"/>
<dbReference type="SUPFAM" id="SSF57924">
    <property type="entry name" value="Inhibitor of apoptosis (IAP) repeat"/>
    <property type="match status" value="3"/>
</dbReference>
<proteinExistence type="predicted"/>
<dbReference type="OMA" id="TAMDEPW"/>
<dbReference type="PROSITE" id="PS50143">
    <property type="entry name" value="BIR_REPEAT_2"/>
    <property type="match status" value="3"/>
</dbReference>
<dbReference type="InterPro" id="IPR050784">
    <property type="entry name" value="IAP"/>
</dbReference>
<dbReference type="CDD" id="cd00022">
    <property type="entry name" value="BIR"/>
    <property type="match status" value="3"/>
</dbReference>
<organism evidence="2 3">
    <name type="scientific">Stegodyphus mimosarum</name>
    <name type="common">African social velvet spider</name>
    <dbReference type="NCBI Taxonomy" id="407821"/>
    <lineage>
        <taxon>Eukaryota</taxon>
        <taxon>Metazoa</taxon>
        <taxon>Ecdysozoa</taxon>
        <taxon>Arthropoda</taxon>
        <taxon>Chelicerata</taxon>
        <taxon>Arachnida</taxon>
        <taxon>Araneae</taxon>
        <taxon>Araneomorphae</taxon>
        <taxon>Entelegynae</taxon>
        <taxon>Eresoidea</taxon>
        <taxon>Eresidae</taxon>
        <taxon>Stegodyphus</taxon>
    </lineage>
</organism>
<dbReference type="PANTHER" id="PTHR10044:SF139">
    <property type="entry name" value="DEATH-ASSOCIATED INHIBITOR OF APOPTOSIS 2"/>
    <property type="match status" value="1"/>
</dbReference>
<dbReference type="STRING" id="407821.A0A087UNH8"/>
<dbReference type="GO" id="GO:0006915">
    <property type="term" value="P:apoptotic process"/>
    <property type="evidence" value="ECO:0007669"/>
    <property type="project" value="UniProtKB-KW"/>
</dbReference>
<dbReference type="FunFam" id="1.10.1170.10:FF:000003">
    <property type="entry name" value="E3 ubiquitin-protein ligase XIAP"/>
    <property type="match status" value="1"/>
</dbReference>
<dbReference type="GO" id="GO:0043027">
    <property type="term" value="F:cysteine-type endopeptidase inhibitor activity involved in apoptotic process"/>
    <property type="evidence" value="ECO:0007669"/>
    <property type="project" value="TreeGrafter"/>
</dbReference>
<dbReference type="InterPro" id="IPR013083">
    <property type="entry name" value="Znf_RING/FYVE/PHD"/>
</dbReference>
<gene>
    <name evidence="2" type="ORF">X975_07046</name>
</gene>
<dbReference type="Gene3D" id="1.10.1170.10">
    <property type="entry name" value="Inhibitor Of Apoptosis Protein (2mihbC-IAP-1), Chain A"/>
    <property type="match status" value="3"/>
</dbReference>
<sequence length="533" mass="60373">MDDESNASSFKTEHLCPEIMLQKQESTPRDKLNFESERIKTFTSWPVHFPVDPARLAKAGFYYTGNDDEVVCFSCEGHVKDWNYGDVVLKKHAELYPHCDFINKLSNNVPIGHSSGNKIKNHTLETELITKSVIQLSQSKNAFDYEKMKSMSERLKTFIGKWPLTFIDVREIADAGFFYLGCEDRVQCPYCKGIVSNWENGDDPLHEHLKHFPGCGYLSNFKSGKQSWFHNNPKDVCGNMKKNSTESMKSRLLDESQQHINLQKLGVHLHKGPAHPQQASLSARLRSFVSWPSNIPVSKEDLAEAGFFYIGVSDHVKCFHCNGGLCNWEIGDNPWVEHARWFCNCDFLRMNKGEAFIESCLQKYNTSMENVQVQSSSVQHSESLLIKVDEAMNSNLVKYVLETGLFPKYIVRAAILRQINETGSSFSNIDDLCVAVSYLKEEMEKEPIKISNSEDLNGYLCEDLTKCTINPVNIDLREICSEEQLQQPNNIGISHVGVGTLSNDQYLCKICMDKEVGVVFLPCGHLLACISCA</sequence>
<dbReference type="PANTHER" id="PTHR10044">
    <property type="entry name" value="INHIBITOR OF APOPTOSIS"/>
    <property type="match status" value="1"/>
</dbReference>
<dbReference type="GO" id="GO:0043066">
    <property type="term" value="P:negative regulation of apoptotic process"/>
    <property type="evidence" value="ECO:0007669"/>
    <property type="project" value="TreeGrafter"/>
</dbReference>
<dbReference type="PROSITE" id="PS01282">
    <property type="entry name" value="BIR_REPEAT_1"/>
    <property type="match status" value="1"/>
</dbReference>
<dbReference type="GO" id="GO:0051726">
    <property type="term" value="P:regulation of cell cycle"/>
    <property type="evidence" value="ECO:0007669"/>
    <property type="project" value="TreeGrafter"/>
</dbReference>
<dbReference type="GO" id="GO:0061630">
    <property type="term" value="F:ubiquitin protein ligase activity"/>
    <property type="evidence" value="ECO:0007669"/>
    <property type="project" value="TreeGrafter"/>
</dbReference>
<keyword evidence="1" id="KW-0053">Apoptosis</keyword>
<evidence type="ECO:0000313" key="3">
    <source>
        <dbReference type="Proteomes" id="UP000054359"/>
    </source>
</evidence>
<dbReference type="Gene3D" id="1.10.8.10">
    <property type="entry name" value="DNA helicase RuvA subunit, C-terminal domain"/>
    <property type="match status" value="1"/>
</dbReference>
<name>A0A087UNH8_STEMI</name>
<dbReference type="AlphaFoldDB" id="A0A087UNH8"/>
<dbReference type="EMBL" id="KK120738">
    <property type="protein sequence ID" value="KFM78917.1"/>
    <property type="molecule type" value="Genomic_DNA"/>
</dbReference>
<dbReference type="SMART" id="SM00238">
    <property type="entry name" value="BIR"/>
    <property type="match status" value="3"/>
</dbReference>
<dbReference type="GO" id="GO:0031398">
    <property type="term" value="P:positive regulation of protein ubiquitination"/>
    <property type="evidence" value="ECO:0007669"/>
    <property type="project" value="TreeGrafter"/>
</dbReference>
<dbReference type="Pfam" id="PF13920">
    <property type="entry name" value="zf-C3HC4_3"/>
    <property type="match status" value="1"/>
</dbReference>
<protein>
    <submittedName>
        <fullName evidence="2">Baculoviral IAP repeat-containing protein 2</fullName>
    </submittedName>
</protein>
<accession>A0A087UNH8</accession>
<reference evidence="2 3" key="1">
    <citation type="submission" date="2013-11" db="EMBL/GenBank/DDBJ databases">
        <title>Genome sequencing of Stegodyphus mimosarum.</title>
        <authorList>
            <person name="Bechsgaard J."/>
        </authorList>
    </citation>
    <scope>NUCLEOTIDE SEQUENCE [LARGE SCALE GENOMIC DNA]</scope>
</reference>
<dbReference type="GO" id="GO:0005737">
    <property type="term" value="C:cytoplasm"/>
    <property type="evidence" value="ECO:0007669"/>
    <property type="project" value="TreeGrafter"/>
</dbReference>
<feature type="non-terminal residue" evidence="2">
    <location>
        <position position="533"/>
    </location>
</feature>
<dbReference type="Pfam" id="PF00653">
    <property type="entry name" value="BIR"/>
    <property type="match status" value="3"/>
</dbReference>
<dbReference type="Gene3D" id="3.30.40.10">
    <property type="entry name" value="Zinc/RING finger domain, C3HC4 (zinc finger)"/>
    <property type="match status" value="1"/>
</dbReference>
<dbReference type="GO" id="GO:0005634">
    <property type="term" value="C:nucleus"/>
    <property type="evidence" value="ECO:0007669"/>
    <property type="project" value="TreeGrafter"/>
</dbReference>
<dbReference type="Proteomes" id="UP000054359">
    <property type="component" value="Unassembled WGS sequence"/>
</dbReference>
<evidence type="ECO:0000256" key="1">
    <source>
        <dbReference type="ARBA" id="ARBA00022703"/>
    </source>
</evidence>
<keyword evidence="3" id="KW-1185">Reference proteome</keyword>
<dbReference type="InterPro" id="IPR001370">
    <property type="entry name" value="BIR_rpt"/>
</dbReference>